<evidence type="ECO:0000256" key="2">
    <source>
        <dbReference type="SAM" id="MobiDB-lite"/>
    </source>
</evidence>
<dbReference type="Pfam" id="PF05327">
    <property type="entry name" value="RRN3"/>
    <property type="match status" value="1"/>
</dbReference>
<evidence type="ECO:0000256" key="3">
    <source>
        <dbReference type="SAM" id="SignalP"/>
    </source>
</evidence>
<comment type="similarity">
    <text evidence="1">Belongs to the RRN3 family.</text>
</comment>
<accession>A0AA85IXS4</accession>
<dbReference type="PANTHER" id="PTHR12790">
    <property type="entry name" value="TRANSCRIPTION INITIATION FACTOR IA RRN3"/>
    <property type="match status" value="1"/>
</dbReference>
<evidence type="ECO:0000313" key="4">
    <source>
        <dbReference type="Proteomes" id="UP000050795"/>
    </source>
</evidence>
<evidence type="ECO:0000313" key="5">
    <source>
        <dbReference type="WBParaSite" id="TREG1_116530.2"/>
    </source>
</evidence>
<proteinExistence type="inferred from homology"/>
<dbReference type="AlphaFoldDB" id="A0AA85IXS4"/>
<dbReference type="WBParaSite" id="TREG1_116530.2">
    <property type="protein sequence ID" value="TREG1_116530.2"/>
    <property type="gene ID" value="TREG1_116530"/>
</dbReference>
<feature type="compositionally biased region" description="Low complexity" evidence="2">
    <location>
        <begin position="578"/>
        <end position="590"/>
    </location>
</feature>
<name>A0AA85IXS4_TRIRE</name>
<reference evidence="5" key="2">
    <citation type="submission" date="2023-11" db="UniProtKB">
        <authorList>
            <consortium name="WormBaseParasite"/>
        </authorList>
    </citation>
    <scope>IDENTIFICATION</scope>
</reference>
<feature type="signal peptide" evidence="3">
    <location>
        <begin position="1"/>
        <end position="23"/>
    </location>
</feature>
<sequence length="649" mass="74454">MKLYFVICKIISILIMDSKTSYSDNIEELLKQSKDNFNAFKIIREKLTKPTISVEYTNFLQTLTEHLHELPLNSVKKLLFSSIDPNNWMILNNPTVSECMINLYVTSISYFPNLTYEICEYCINQVFYLKDSIEQLNAIDHLNNLNSIAIDFFTGLSQNISHSTPILVDLLIKRFPNWRKPVRELLWATFSILSLLSCQKASKLLSNTDKCNVLSMIFTAIIELELNPDGVTHENLLPLFDETTPMHAVLQKFDKTDLEAHLNNLFNVIQGSIVDDKNWLKIELLSWLLISYISSICTKGNDDSTSSSPSSTPQFDWDLLCSIFRRARDLFSEYILPVNIPLLAYPMICFYMCSLRGGLVISFIDFLWNTIKDEHRDQGSRLMALSYLCFILVNGKFCFIDLVIEILHNMTTWCIDYTYRHRRQLMVDGGVVHSTILVTENKLYYAVCDVLIYIFVQLHSELLRKEHLESCNRLPMAQISISPFKPLLHTPRRLRQTFFQIISVYHMSWSTIGLTQSINDDVLKESNEAVLDWMTVESIRSLQPSNILQMSGGCTLSLSSIVINRLFRDIRLGERLISSNNSNNNNSNENVPEQGESNSIYGVQEKVPLKSPRKNKRKASSVEDLEVESTTTTNGGLITKHSKIDETST</sequence>
<protein>
    <submittedName>
        <fullName evidence="5">RNA polymerase I-specific transcription initiation factor RRN3</fullName>
    </submittedName>
</protein>
<feature type="region of interest" description="Disordered" evidence="2">
    <location>
        <begin position="578"/>
        <end position="649"/>
    </location>
</feature>
<dbReference type="GO" id="GO:0005634">
    <property type="term" value="C:nucleus"/>
    <property type="evidence" value="ECO:0007669"/>
    <property type="project" value="TreeGrafter"/>
</dbReference>
<dbReference type="Proteomes" id="UP000050795">
    <property type="component" value="Unassembled WGS sequence"/>
</dbReference>
<dbReference type="InterPro" id="IPR007991">
    <property type="entry name" value="RNA_pol_I_trans_ini_fac_RRN3"/>
</dbReference>
<dbReference type="GO" id="GO:0001042">
    <property type="term" value="F:RNA polymerase I core binding"/>
    <property type="evidence" value="ECO:0007669"/>
    <property type="project" value="TreeGrafter"/>
</dbReference>
<dbReference type="GO" id="GO:0001181">
    <property type="term" value="F:RNA polymerase I general transcription initiation factor activity"/>
    <property type="evidence" value="ECO:0007669"/>
    <property type="project" value="InterPro"/>
</dbReference>
<keyword evidence="3" id="KW-0732">Signal</keyword>
<keyword evidence="4" id="KW-1185">Reference proteome</keyword>
<evidence type="ECO:0000256" key="1">
    <source>
        <dbReference type="ARBA" id="ARBA00010098"/>
    </source>
</evidence>
<reference evidence="4" key="1">
    <citation type="submission" date="2022-06" db="EMBL/GenBank/DDBJ databases">
        <authorList>
            <person name="Berger JAMES D."/>
            <person name="Berger JAMES D."/>
        </authorList>
    </citation>
    <scope>NUCLEOTIDE SEQUENCE [LARGE SCALE GENOMIC DNA]</scope>
</reference>
<organism evidence="4 5">
    <name type="scientific">Trichobilharzia regenti</name>
    <name type="common">Nasal bird schistosome</name>
    <dbReference type="NCBI Taxonomy" id="157069"/>
    <lineage>
        <taxon>Eukaryota</taxon>
        <taxon>Metazoa</taxon>
        <taxon>Spiralia</taxon>
        <taxon>Lophotrochozoa</taxon>
        <taxon>Platyhelminthes</taxon>
        <taxon>Trematoda</taxon>
        <taxon>Digenea</taxon>
        <taxon>Strigeidida</taxon>
        <taxon>Schistosomatoidea</taxon>
        <taxon>Schistosomatidae</taxon>
        <taxon>Trichobilharzia</taxon>
    </lineage>
</organism>
<dbReference type="GO" id="GO:0006361">
    <property type="term" value="P:transcription initiation at RNA polymerase I promoter"/>
    <property type="evidence" value="ECO:0007669"/>
    <property type="project" value="InterPro"/>
</dbReference>
<feature type="chain" id="PRO_5041728768" evidence="3">
    <location>
        <begin position="24"/>
        <end position="649"/>
    </location>
</feature>
<dbReference type="PANTHER" id="PTHR12790:SF0">
    <property type="entry name" value="RNA POLYMERASE I-SPECIFIC TRANSCRIPTION INITIATION FACTOR RRN3-RELATED"/>
    <property type="match status" value="1"/>
</dbReference>